<comment type="caution">
    <text evidence="8">The sequence shown here is derived from an EMBL/GenBank/DDBJ whole genome shotgun (WGS) entry which is preliminary data.</text>
</comment>
<dbReference type="Gene3D" id="1.20.1600.10">
    <property type="entry name" value="Outer membrane efflux proteins (OEP)"/>
    <property type="match status" value="1"/>
</dbReference>
<reference evidence="8 9" key="1">
    <citation type="submission" date="2019-03" db="EMBL/GenBank/DDBJ databases">
        <title>Genomic Encyclopedia of Type Strains, Phase IV (KMG-IV): sequencing the most valuable type-strain genomes for metagenomic binning, comparative biology and taxonomic classification.</title>
        <authorList>
            <person name="Goeker M."/>
        </authorList>
    </citation>
    <scope>NUCLEOTIDE SEQUENCE [LARGE SCALE GENOMIC DNA]</scope>
    <source>
        <strain evidence="8 9">DSM 16326</strain>
    </source>
</reference>
<comment type="similarity">
    <text evidence="2">Belongs to the outer membrane factor (OMF) (TC 1.B.17) family.</text>
</comment>
<dbReference type="Pfam" id="PF02321">
    <property type="entry name" value="OEP"/>
    <property type="match status" value="1"/>
</dbReference>
<evidence type="ECO:0000313" key="8">
    <source>
        <dbReference type="EMBL" id="TDY01614.1"/>
    </source>
</evidence>
<dbReference type="PANTHER" id="PTHR30026:SF20">
    <property type="entry name" value="OUTER MEMBRANE PROTEIN TOLC"/>
    <property type="match status" value="1"/>
</dbReference>
<dbReference type="EMBL" id="SOQX01000003">
    <property type="protein sequence ID" value="TDY01614.1"/>
    <property type="molecule type" value="Genomic_DNA"/>
</dbReference>
<dbReference type="GO" id="GO:0009279">
    <property type="term" value="C:cell outer membrane"/>
    <property type="evidence" value="ECO:0007669"/>
    <property type="project" value="UniProtKB-SubCell"/>
</dbReference>
<dbReference type="AlphaFoldDB" id="A0A4R8IN55"/>
<dbReference type="RefSeq" id="WP_134082841.1">
    <property type="nucleotide sequence ID" value="NZ_SOQX01000003.1"/>
</dbReference>
<keyword evidence="9" id="KW-1185">Reference proteome</keyword>
<evidence type="ECO:0000313" key="9">
    <source>
        <dbReference type="Proteomes" id="UP000294914"/>
    </source>
</evidence>
<dbReference type="InterPro" id="IPR051906">
    <property type="entry name" value="TolC-like"/>
</dbReference>
<dbReference type="SUPFAM" id="SSF56954">
    <property type="entry name" value="Outer membrane efflux proteins (OEP)"/>
    <property type="match status" value="1"/>
</dbReference>
<evidence type="ECO:0000256" key="6">
    <source>
        <dbReference type="ARBA" id="ARBA00023136"/>
    </source>
</evidence>
<dbReference type="GO" id="GO:1990281">
    <property type="term" value="C:efflux pump complex"/>
    <property type="evidence" value="ECO:0007669"/>
    <property type="project" value="TreeGrafter"/>
</dbReference>
<keyword evidence="3" id="KW-0813">Transport</keyword>
<keyword evidence="7" id="KW-0998">Cell outer membrane</keyword>
<evidence type="ECO:0000256" key="1">
    <source>
        <dbReference type="ARBA" id="ARBA00004442"/>
    </source>
</evidence>
<accession>A0A4R8IN55</accession>
<evidence type="ECO:0000256" key="7">
    <source>
        <dbReference type="ARBA" id="ARBA00023237"/>
    </source>
</evidence>
<evidence type="ECO:0000256" key="2">
    <source>
        <dbReference type="ARBA" id="ARBA00007613"/>
    </source>
</evidence>
<evidence type="ECO:0000256" key="5">
    <source>
        <dbReference type="ARBA" id="ARBA00022692"/>
    </source>
</evidence>
<keyword evidence="4" id="KW-1134">Transmembrane beta strand</keyword>
<evidence type="ECO:0000256" key="4">
    <source>
        <dbReference type="ARBA" id="ARBA00022452"/>
    </source>
</evidence>
<dbReference type="Proteomes" id="UP000294914">
    <property type="component" value="Unassembled WGS sequence"/>
</dbReference>
<evidence type="ECO:0000256" key="3">
    <source>
        <dbReference type="ARBA" id="ARBA00022448"/>
    </source>
</evidence>
<keyword evidence="6" id="KW-0472">Membrane</keyword>
<proteinExistence type="inferred from homology"/>
<dbReference type="OrthoDB" id="9786815at2"/>
<dbReference type="GO" id="GO:0015288">
    <property type="term" value="F:porin activity"/>
    <property type="evidence" value="ECO:0007669"/>
    <property type="project" value="TreeGrafter"/>
</dbReference>
<gene>
    <name evidence="8" type="ORF">EDC23_1503</name>
</gene>
<dbReference type="InterPro" id="IPR003423">
    <property type="entry name" value="OMP_efflux"/>
</dbReference>
<protein>
    <submittedName>
        <fullName evidence="8">Outer membrane protein TolC</fullName>
    </submittedName>
</protein>
<dbReference type="PANTHER" id="PTHR30026">
    <property type="entry name" value="OUTER MEMBRANE PROTEIN TOLC"/>
    <property type="match status" value="1"/>
</dbReference>
<comment type="subcellular location">
    <subcellularLocation>
        <location evidence="1">Cell outer membrane</location>
    </subcellularLocation>
</comment>
<organism evidence="8 9">
    <name type="scientific">Thiohalophilus thiocyanatoxydans</name>
    <dbReference type="NCBI Taxonomy" id="381308"/>
    <lineage>
        <taxon>Bacteria</taxon>
        <taxon>Pseudomonadati</taxon>
        <taxon>Pseudomonadota</taxon>
        <taxon>Gammaproteobacteria</taxon>
        <taxon>Thiohalomonadales</taxon>
        <taxon>Thiohalophilaceae</taxon>
        <taxon>Thiohalophilus</taxon>
    </lineage>
</organism>
<name>A0A4R8IN55_9GAMM</name>
<sequence length="456" mass="52220">MLSNTVFRQIGWLALLLFCGLTVGYAQEQADEKPAALPEPLTLEKALELADEPHPELQIAEARISAAEAELQGARAGDDTAIYVDGALAYVEPPDYALNQDHDDHRLTLNLDKTLYDFGRTRSASEAAARQLDSSKLLRINTRQQRRLEIMQRFFDVVLADLQYYRYNEEMAVEFVELDKMRDRYELKQISDLALLEQEAVYQRARHRRSQSQNRQRETRARLAQALNRPGQLPRNVVPPDLPAIEQELPEVESLQTLALKENPVVQSLRERVEADRARVAEARAGDNPSVQGTLQAGAYSRERNSYDDFRAELQLTVPLYDGSRTDAGVAREKARLFETQSRLSLAERDVRQQVLELWLQLDSLKAKREQRETEKRYRELYLDRSRALYELEVEADLGDSMVLYTEAERNAAETDYETALAWARLNALLGRLDLDEAFVPPKNLLQKDETDAQSE</sequence>
<dbReference type="GO" id="GO:0015562">
    <property type="term" value="F:efflux transmembrane transporter activity"/>
    <property type="evidence" value="ECO:0007669"/>
    <property type="project" value="InterPro"/>
</dbReference>
<keyword evidence="5" id="KW-0812">Transmembrane</keyword>